<dbReference type="GO" id="GO:0003677">
    <property type="term" value="F:DNA binding"/>
    <property type="evidence" value="ECO:0007669"/>
    <property type="project" value="UniProtKB-KW"/>
</dbReference>
<evidence type="ECO:0000313" key="2">
    <source>
        <dbReference type="EMBL" id="SFA46498.1"/>
    </source>
</evidence>
<dbReference type="PANTHER" id="PTHR33164">
    <property type="entry name" value="TRANSCRIPTIONAL REGULATOR, MARR FAMILY"/>
    <property type="match status" value="1"/>
</dbReference>
<accession>A0A1I0T3X8</accession>
<reference evidence="2 3" key="1">
    <citation type="submission" date="2016-10" db="EMBL/GenBank/DDBJ databases">
        <authorList>
            <person name="de Groot N.N."/>
        </authorList>
    </citation>
    <scope>NUCLEOTIDE SEQUENCE [LARGE SCALE GENOMIC DNA]</scope>
    <source>
        <strain evidence="2 3">DSM 44908</strain>
    </source>
</reference>
<name>A0A1I0T3X8_9NOCA</name>
<dbReference type="PANTHER" id="PTHR33164:SF43">
    <property type="entry name" value="HTH-TYPE TRANSCRIPTIONAL REPRESSOR YETL"/>
    <property type="match status" value="1"/>
</dbReference>
<dbReference type="InterPro" id="IPR036390">
    <property type="entry name" value="WH_DNA-bd_sf"/>
</dbReference>
<dbReference type="InterPro" id="IPR036388">
    <property type="entry name" value="WH-like_DNA-bd_sf"/>
</dbReference>
<dbReference type="GeneID" id="85485207"/>
<dbReference type="OrthoDB" id="3177763at2"/>
<dbReference type="RefSeq" id="WP_074922023.1">
    <property type="nucleotide sequence ID" value="NZ_FOJN01000004.1"/>
</dbReference>
<dbReference type="InterPro" id="IPR039422">
    <property type="entry name" value="MarR/SlyA-like"/>
</dbReference>
<dbReference type="SUPFAM" id="SSF46785">
    <property type="entry name" value="Winged helix' DNA-binding domain"/>
    <property type="match status" value="1"/>
</dbReference>
<protein>
    <submittedName>
        <fullName evidence="2">DNA-binding transcriptional regulator, MarR family</fullName>
    </submittedName>
</protein>
<gene>
    <name evidence="2" type="ORF">SAMN05444374_10449</name>
</gene>
<dbReference type="Proteomes" id="UP000182054">
    <property type="component" value="Unassembled WGS sequence"/>
</dbReference>
<keyword evidence="2" id="KW-0238">DNA-binding</keyword>
<evidence type="ECO:0000313" key="3">
    <source>
        <dbReference type="Proteomes" id="UP000182054"/>
    </source>
</evidence>
<evidence type="ECO:0000259" key="1">
    <source>
        <dbReference type="PROSITE" id="PS50995"/>
    </source>
</evidence>
<dbReference type="SMART" id="SM00347">
    <property type="entry name" value="HTH_MARR"/>
    <property type="match status" value="1"/>
</dbReference>
<feature type="domain" description="HTH marR-type" evidence="1">
    <location>
        <begin position="11"/>
        <end position="145"/>
    </location>
</feature>
<dbReference type="GO" id="GO:0003700">
    <property type="term" value="F:DNA-binding transcription factor activity"/>
    <property type="evidence" value="ECO:0007669"/>
    <property type="project" value="InterPro"/>
</dbReference>
<dbReference type="Pfam" id="PF12802">
    <property type="entry name" value="MarR_2"/>
    <property type="match status" value="1"/>
</dbReference>
<dbReference type="PROSITE" id="PS50995">
    <property type="entry name" value="HTH_MARR_2"/>
    <property type="match status" value="1"/>
</dbReference>
<dbReference type="InterPro" id="IPR000835">
    <property type="entry name" value="HTH_MarR-typ"/>
</dbReference>
<organism evidence="2 3">
    <name type="scientific">Rhodococcoides kroppenstedtii</name>
    <dbReference type="NCBI Taxonomy" id="293050"/>
    <lineage>
        <taxon>Bacteria</taxon>
        <taxon>Bacillati</taxon>
        <taxon>Actinomycetota</taxon>
        <taxon>Actinomycetes</taxon>
        <taxon>Mycobacteriales</taxon>
        <taxon>Nocardiaceae</taxon>
        <taxon>Rhodococcoides</taxon>
    </lineage>
</organism>
<proteinExistence type="predicted"/>
<sequence length="151" mass="16294">MSQGRDGIDLEVSVGYLLKEAATALRLAMEEVLRPLELTVTRYSCLELLSQRPGLSNSELARGAFVTRQSMNVLLRTMEADGEVVRPDQAAVGKVLPARLTPAGAAKLARASAAVREVEQRMLSGLDDVDEARRMLRAMVDALSDPEPGSS</sequence>
<dbReference type="EMBL" id="FOJN01000004">
    <property type="protein sequence ID" value="SFA46498.1"/>
    <property type="molecule type" value="Genomic_DNA"/>
</dbReference>
<dbReference type="GO" id="GO:0006950">
    <property type="term" value="P:response to stress"/>
    <property type="evidence" value="ECO:0007669"/>
    <property type="project" value="TreeGrafter"/>
</dbReference>
<dbReference type="Gene3D" id="1.10.10.10">
    <property type="entry name" value="Winged helix-like DNA-binding domain superfamily/Winged helix DNA-binding domain"/>
    <property type="match status" value="1"/>
</dbReference>
<dbReference type="AlphaFoldDB" id="A0A1I0T3X8"/>